<accession>A0ABN8ZGA1</accession>
<feature type="region of interest" description="Disordered" evidence="1">
    <location>
        <begin position="82"/>
        <end position="146"/>
    </location>
</feature>
<gene>
    <name evidence="2" type="ORF">MRATA1EN1_LOCUS21475</name>
</gene>
<name>A0ABN8ZGA1_RANTA</name>
<evidence type="ECO:0000313" key="3">
    <source>
        <dbReference type="Proteomes" id="UP001176941"/>
    </source>
</evidence>
<evidence type="ECO:0000256" key="1">
    <source>
        <dbReference type="SAM" id="MobiDB-lite"/>
    </source>
</evidence>
<dbReference type="EMBL" id="OX459969">
    <property type="protein sequence ID" value="CAI9172513.1"/>
    <property type="molecule type" value="Genomic_DNA"/>
</dbReference>
<sequence length="146" mass="14848">MATRLELKGCMPCPCEKPRAGPTPQREEPALGSEQPAGLRTVGRRPGVRAQRQPPPCTGPVSEAAMPVATGLPGAVAGIVLPTGVSSDTAGPGDLGSAPPTPPPAENSGIRVPPEHKVLARSPPKPKPQVCSLSCTQGLRPPHTGL</sequence>
<feature type="region of interest" description="Disordered" evidence="1">
    <location>
        <begin position="1"/>
        <end position="65"/>
    </location>
</feature>
<evidence type="ECO:0000313" key="2">
    <source>
        <dbReference type="EMBL" id="CAI9172513.1"/>
    </source>
</evidence>
<dbReference type="Proteomes" id="UP001176941">
    <property type="component" value="Chromosome 33"/>
</dbReference>
<keyword evidence="3" id="KW-1185">Reference proteome</keyword>
<reference evidence="2" key="1">
    <citation type="submission" date="2023-04" db="EMBL/GenBank/DDBJ databases">
        <authorList>
            <consortium name="ELIXIR-Norway"/>
        </authorList>
    </citation>
    <scope>NUCLEOTIDE SEQUENCE [LARGE SCALE GENOMIC DNA]</scope>
</reference>
<protein>
    <submittedName>
        <fullName evidence="2">Uncharacterized protein</fullName>
    </submittedName>
</protein>
<organism evidence="2 3">
    <name type="scientific">Rangifer tarandus platyrhynchus</name>
    <name type="common">Svalbard reindeer</name>
    <dbReference type="NCBI Taxonomy" id="3082113"/>
    <lineage>
        <taxon>Eukaryota</taxon>
        <taxon>Metazoa</taxon>
        <taxon>Chordata</taxon>
        <taxon>Craniata</taxon>
        <taxon>Vertebrata</taxon>
        <taxon>Euteleostomi</taxon>
        <taxon>Mammalia</taxon>
        <taxon>Eutheria</taxon>
        <taxon>Laurasiatheria</taxon>
        <taxon>Artiodactyla</taxon>
        <taxon>Ruminantia</taxon>
        <taxon>Pecora</taxon>
        <taxon>Cervidae</taxon>
        <taxon>Odocoileinae</taxon>
        <taxon>Rangifer</taxon>
    </lineage>
</organism>
<proteinExistence type="predicted"/>